<comment type="caution">
    <text evidence="3">The sequence shown here is derived from an EMBL/GenBank/DDBJ whole genome shotgun (WGS) entry which is preliminary data.</text>
</comment>
<dbReference type="OrthoDB" id="5599269at2759"/>
<dbReference type="GO" id="GO:0070941">
    <property type="term" value="P:eisosome assembly"/>
    <property type="evidence" value="ECO:0007669"/>
    <property type="project" value="TreeGrafter"/>
</dbReference>
<name>A0A4Q2DI02_9AGAR</name>
<dbReference type="Gene3D" id="1.20.1270.60">
    <property type="entry name" value="Arfaptin homology (AH) domain/BAR domain"/>
    <property type="match status" value="1"/>
</dbReference>
<dbReference type="InterPro" id="IPR028245">
    <property type="entry name" value="PIL1/LSP1"/>
</dbReference>
<feature type="compositionally biased region" description="Acidic residues" evidence="2">
    <location>
        <begin position="480"/>
        <end position="490"/>
    </location>
</feature>
<evidence type="ECO:0000256" key="1">
    <source>
        <dbReference type="SAM" id="Coils"/>
    </source>
</evidence>
<proteinExistence type="predicted"/>
<feature type="coiled-coil region" evidence="1">
    <location>
        <begin position="94"/>
        <end position="166"/>
    </location>
</feature>
<organism evidence="3 4">
    <name type="scientific">Candolleomyces aberdarensis</name>
    <dbReference type="NCBI Taxonomy" id="2316362"/>
    <lineage>
        <taxon>Eukaryota</taxon>
        <taxon>Fungi</taxon>
        <taxon>Dikarya</taxon>
        <taxon>Basidiomycota</taxon>
        <taxon>Agaricomycotina</taxon>
        <taxon>Agaricomycetes</taxon>
        <taxon>Agaricomycetidae</taxon>
        <taxon>Agaricales</taxon>
        <taxon>Agaricineae</taxon>
        <taxon>Psathyrellaceae</taxon>
        <taxon>Candolleomyces</taxon>
    </lineage>
</organism>
<dbReference type="PANTHER" id="PTHR31962">
    <property type="entry name" value="SPHINGOLIPID LONG CHAIN BASE-RESPONSIVE PROTEIN PIL1"/>
    <property type="match status" value="1"/>
</dbReference>
<feature type="compositionally biased region" description="Polar residues" evidence="2">
    <location>
        <begin position="425"/>
        <end position="436"/>
    </location>
</feature>
<feature type="compositionally biased region" description="Pro residues" evidence="2">
    <location>
        <begin position="359"/>
        <end position="370"/>
    </location>
</feature>
<evidence type="ECO:0000313" key="4">
    <source>
        <dbReference type="Proteomes" id="UP000290288"/>
    </source>
</evidence>
<protein>
    <recommendedName>
        <fullName evidence="5">Eisosome component PIL1-domain-containing protein</fullName>
    </recommendedName>
</protein>
<feature type="region of interest" description="Disordered" evidence="2">
    <location>
        <begin position="397"/>
        <end position="1137"/>
    </location>
</feature>
<dbReference type="GO" id="GO:0005886">
    <property type="term" value="C:plasma membrane"/>
    <property type="evidence" value="ECO:0007669"/>
    <property type="project" value="TreeGrafter"/>
</dbReference>
<feature type="region of interest" description="Disordered" evidence="2">
    <location>
        <begin position="349"/>
        <end position="381"/>
    </location>
</feature>
<feature type="compositionally biased region" description="Low complexity" evidence="2">
    <location>
        <begin position="808"/>
        <end position="817"/>
    </location>
</feature>
<evidence type="ECO:0000256" key="2">
    <source>
        <dbReference type="SAM" id="MobiDB-lite"/>
    </source>
</evidence>
<dbReference type="GO" id="GO:0006897">
    <property type="term" value="P:endocytosis"/>
    <property type="evidence" value="ECO:0007669"/>
    <property type="project" value="TreeGrafter"/>
</dbReference>
<feature type="compositionally biased region" description="Basic and acidic residues" evidence="2">
    <location>
        <begin position="574"/>
        <end position="587"/>
    </location>
</feature>
<dbReference type="PANTHER" id="PTHR31962:SF6">
    <property type="entry name" value="EISOSOME COMPONENT PIL1-DOMAIN-CONTAINING PROTEIN"/>
    <property type="match status" value="1"/>
</dbReference>
<feature type="compositionally biased region" description="Low complexity" evidence="2">
    <location>
        <begin position="929"/>
        <end position="956"/>
    </location>
</feature>
<feature type="compositionally biased region" description="Pro residues" evidence="2">
    <location>
        <begin position="986"/>
        <end position="997"/>
    </location>
</feature>
<feature type="compositionally biased region" description="Pro residues" evidence="2">
    <location>
        <begin position="685"/>
        <end position="698"/>
    </location>
</feature>
<feature type="compositionally biased region" description="Acidic residues" evidence="2">
    <location>
        <begin position="533"/>
        <end position="543"/>
    </location>
</feature>
<feature type="compositionally biased region" description="Low complexity" evidence="2">
    <location>
        <begin position="764"/>
        <end position="774"/>
    </location>
</feature>
<dbReference type="EMBL" id="SDEE01000281">
    <property type="protein sequence ID" value="RXW18215.1"/>
    <property type="molecule type" value="Genomic_DNA"/>
</dbReference>
<feature type="region of interest" description="Disordered" evidence="2">
    <location>
        <begin position="248"/>
        <end position="309"/>
    </location>
</feature>
<feature type="compositionally biased region" description="Polar residues" evidence="2">
    <location>
        <begin position="1069"/>
        <end position="1080"/>
    </location>
</feature>
<dbReference type="STRING" id="2316362.A0A4Q2DI02"/>
<feature type="compositionally biased region" description="Low complexity" evidence="2">
    <location>
        <begin position="649"/>
        <end position="660"/>
    </location>
</feature>
<dbReference type="InterPro" id="IPR027267">
    <property type="entry name" value="AH/BAR_dom_sf"/>
</dbReference>
<dbReference type="AlphaFoldDB" id="A0A4Q2DI02"/>
<accession>A0A4Q2DI02</accession>
<gene>
    <name evidence="3" type="ORF">EST38_g7638</name>
</gene>
<keyword evidence="1" id="KW-0175">Coiled coil</keyword>
<dbReference type="GO" id="GO:0008289">
    <property type="term" value="F:lipid binding"/>
    <property type="evidence" value="ECO:0007669"/>
    <property type="project" value="TreeGrafter"/>
</dbReference>
<feature type="compositionally biased region" description="Low complexity" evidence="2">
    <location>
        <begin position="1097"/>
        <end position="1122"/>
    </location>
</feature>
<evidence type="ECO:0000313" key="3">
    <source>
        <dbReference type="EMBL" id="RXW18215.1"/>
    </source>
</evidence>
<dbReference type="GO" id="GO:0036286">
    <property type="term" value="C:eisosome filament"/>
    <property type="evidence" value="ECO:0007669"/>
    <property type="project" value="TreeGrafter"/>
</dbReference>
<reference evidence="3 4" key="1">
    <citation type="submission" date="2019-01" db="EMBL/GenBank/DDBJ databases">
        <title>Draft genome sequence of Psathyrella aberdarensis IHI B618.</title>
        <authorList>
            <person name="Buettner E."/>
            <person name="Kellner H."/>
        </authorList>
    </citation>
    <scope>NUCLEOTIDE SEQUENCE [LARGE SCALE GENOMIC DNA]</scope>
    <source>
        <strain evidence="3 4">IHI B618</strain>
    </source>
</reference>
<sequence length="1137" mass="120470">MFKTAASRLAHNTTLPALGGNKDIRPLQDLITAEKTVIIALQKLSADYSKAAEALRAWGQAEGDDLGDILSASTALLVQFSAALSQYAAHGHTIRETLKSIRSREEALDELKRRRRTVHRKAEDADKKLSKMGPEHKHLDVQTELLHRLQDEIRSLDSEIMTEEAQLGDFKRASTRIWLGLKFGGLLECCEKGTIVGEYGKLLVSEIPEEITQPGMPRSLYYGHTRINALVNDAISGVGQISIGSTGRPPLPIIPPKESFSSLDSPIGGGPGQYPVPPPSAGGSGLYPPPGGSYAPSLNTLPTPAKGPLDAPLSSQAVDDFGVPIRQDGAGGNGGAARFATFPVKLRQDSLPTNNSHHAPPPFLHSPLTPPSLHTRNDIGGDSFSLSIAEALEGKKDVLGGELPPPTPAKGGSPPLSATTGGGANNNKTFPETNPWATPPKQDDKQLHLTADSQHRRTVSQLSDNDDALLAYMTGAEVGVESDDDDDEEGFVTTRKPQPQAVGGTKPVGTKEDANDAKPPRIQSVKVEVYHGDDDDDDDDDQDSIGPQKQPQPQPSTPESKRVARVPPPTFDPEPEKPEKDWQKELDAAAARELTKELEVLDFVPPKISASTSQDSTSHTGSAPTSPKAPRVDRQEPPHEEQHQHRPQQHSLSSQQHQQQYLPEREESPLIPPSAPFTQRVVSPHPYPETQPGLPSPPRGSRTAGSPPAQPSFQLQDPGSGSALSSPKPTAAQAIAQAYHQQHQGGAGGVPTSPYDTVYPPPHQQQQQQQQQQQIPPRFQAAYGLEAQGVPPPRFQGMRTGSSPVPPRFQNQQQQPPFEGGSAEQLPRTSVESIGGGSAQQSPLSSPYRTPLEYPASSNASSPRLGGGLGLGSASPGSNSTSPLVPSGARTISAAAFKRPQQQPSLPPMGFGSASPYPVINAPPPLASSPPSMGLSMGQGQGQQPRQQQGPVQQQQYAEPTAMAPTASSGGWQPHTKQHLRVSRDLPPPPPGAAPPRPESEYYDSSFDYIGAYAQSDQGSPMSGEFPPNANANQHQHNRQSGGPRPMSGYYPPGGVPAGLSPGQVIPPSAQQGSYLQHQQGGVGGGYPNSMSGSGGAAAAPSSPPSVLSPGYGQQQQQQPYGVAGRYNGNEVDGGLR</sequence>
<feature type="compositionally biased region" description="Polar residues" evidence="2">
    <location>
        <begin position="711"/>
        <end position="728"/>
    </location>
</feature>
<feature type="compositionally biased region" description="Basic and acidic residues" evidence="2">
    <location>
        <begin position="630"/>
        <end position="644"/>
    </location>
</feature>
<keyword evidence="4" id="KW-1185">Reference proteome</keyword>
<dbReference type="Pfam" id="PF13805">
    <property type="entry name" value="Pil1"/>
    <property type="match status" value="1"/>
</dbReference>
<feature type="compositionally biased region" description="Polar residues" evidence="2">
    <location>
        <begin position="609"/>
        <end position="625"/>
    </location>
</feature>
<dbReference type="Proteomes" id="UP000290288">
    <property type="component" value="Unassembled WGS sequence"/>
</dbReference>
<feature type="compositionally biased region" description="Basic and acidic residues" evidence="2">
    <location>
        <begin position="509"/>
        <end position="519"/>
    </location>
</feature>
<evidence type="ECO:0008006" key="5">
    <source>
        <dbReference type="Google" id="ProtNLM"/>
    </source>
</evidence>
<feature type="compositionally biased region" description="Polar residues" evidence="2">
    <location>
        <begin position="839"/>
        <end position="848"/>
    </location>
</feature>
<feature type="compositionally biased region" description="Low complexity" evidence="2">
    <location>
        <begin position="731"/>
        <end position="744"/>
    </location>
</feature>